<keyword evidence="2 13" id="KW-0547">Nucleotide-binding</keyword>
<dbReference type="STRING" id="166486.ERS852572_00007"/>
<comment type="catalytic activity">
    <reaction evidence="11 13">
        <text>Couples ATP hydrolysis with the unwinding of duplex DNA by translocating in the 3'-5' direction.</text>
        <dbReference type="EC" id="5.6.2.4"/>
    </reaction>
</comment>
<dbReference type="Pfam" id="PF12705">
    <property type="entry name" value="PDDEXK_1"/>
    <property type="match status" value="1"/>
</dbReference>
<evidence type="ECO:0000256" key="4">
    <source>
        <dbReference type="ARBA" id="ARBA00022801"/>
    </source>
</evidence>
<comment type="function">
    <text evidence="13">The heterodimer acts as both an ATP-dependent DNA helicase and an ATP-dependent, dual-direction single-stranded exonuclease. Recognizes the chi site generating a DNA molecule suitable for the initiation of homologous recombination. The AddA nuclease domain is required for chi fragment generation; this subunit has the helicase and 3' -&gt; 5' nuclease activities.</text>
</comment>
<dbReference type="RefSeq" id="WP_055193019.1">
    <property type="nucleotide sequence ID" value="NZ_CABIYH010000001.1"/>
</dbReference>
<evidence type="ECO:0000259" key="16">
    <source>
        <dbReference type="PROSITE" id="PS51217"/>
    </source>
</evidence>
<evidence type="ECO:0000259" key="15">
    <source>
        <dbReference type="PROSITE" id="PS51198"/>
    </source>
</evidence>
<comment type="subunit">
    <text evidence="13">Heterodimer of AddA and AddB/RexB.</text>
</comment>
<gene>
    <name evidence="13 17" type="primary">addA</name>
    <name evidence="17" type="ORF">ERS852572_00007</name>
</gene>
<evidence type="ECO:0000256" key="3">
    <source>
        <dbReference type="ARBA" id="ARBA00022763"/>
    </source>
</evidence>
<dbReference type="PROSITE" id="PS51217">
    <property type="entry name" value="UVRD_HELICASE_CTER"/>
    <property type="match status" value="1"/>
</dbReference>
<dbReference type="PANTHER" id="PTHR11070">
    <property type="entry name" value="UVRD / RECB / PCRA DNA HELICASE FAMILY MEMBER"/>
    <property type="match status" value="1"/>
</dbReference>
<dbReference type="EC" id="3.1.-.-" evidence="13"/>
<dbReference type="EMBL" id="CYXZ01000001">
    <property type="protein sequence ID" value="CUM69609.1"/>
    <property type="molecule type" value="Genomic_DNA"/>
</dbReference>
<keyword evidence="4 13" id="KW-0378">Hydrolase</keyword>
<dbReference type="PaxDb" id="166486-ERS852572_00007"/>
<proteinExistence type="inferred from homology"/>
<dbReference type="InterPro" id="IPR038726">
    <property type="entry name" value="PDDEXK_AddAB-type"/>
</dbReference>
<dbReference type="InterPro" id="IPR014152">
    <property type="entry name" value="AddA"/>
</dbReference>
<evidence type="ECO:0000256" key="10">
    <source>
        <dbReference type="ARBA" id="ARBA00023235"/>
    </source>
</evidence>
<comment type="cofactor">
    <cofactor evidence="13">
        <name>Mg(2+)</name>
        <dbReference type="ChEBI" id="CHEBI:18420"/>
    </cofactor>
</comment>
<keyword evidence="1 13" id="KW-0540">Nuclease</keyword>
<dbReference type="FunFam" id="3.40.50.300:FF:001236">
    <property type="entry name" value="ATP-dependent helicase/nuclease subunit A"/>
    <property type="match status" value="1"/>
</dbReference>
<name>A0A173QWB1_9FIRM</name>
<comment type="similarity">
    <text evidence="13">Belongs to the helicase family. AddA subfamily.</text>
</comment>
<dbReference type="PROSITE" id="PS51198">
    <property type="entry name" value="UVRD_HELICASE_ATP_BIND"/>
    <property type="match status" value="1"/>
</dbReference>
<evidence type="ECO:0000256" key="2">
    <source>
        <dbReference type="ARBA" id="ARBA00022741"/>
    </source>
</evidence>
<keyword evidence="9 13" id="KW-0234">DNA repair</keyword>
<evidence type="ECO:0000256" key="11">
    <source>
        <dbReference type="ARBA" id="ARBA00034617"/>
    </source>
</evidence>
<feature type="domain" description="UvrD-like helicase ATP-binding" evidence="15">
    <location>
        <begin position="3"/>
        <end position="470"/>
    </location>
</feature>
<evidence type="ECO:0000256" key="1">
    <source>
        <dbReference type="ARBA" id="ARBA00022722"/>
    </source>
</evidence>
<dbReference type="NCBIfam" id="TIGR02785">
    <property type="entry name" value="addA_Gpos"/>
    <property type="match status" value="1"/>
</dbReference>
<evidence type="ECO:0000256" key="6">
    <source>
        <dbReference type="ARBA" id="ARBA00022839"/>
    </source>
</evidence>
<dbReference type="InterPro" id="IPR027417">
    <property type="entry name" value="P-loop_NTPase"/>
</dbReference>
<evidence type="ECO:0000256" key="9">
    <source>
        <dbReference type="ARBA" id="ARBA00023204"/>
    </source>
</evidence>
<dbReference type="Gene3D" id="1.10.486.10">
    <property type="entry name" value="PCRA, domain 4"/>
    <property type="match status" value="1"/>
</dbReference>
<dbReference type="HAMAP" id="MF_01451">
    <property type="entry name" value="AddA"/>
    <property type="match status" value="1"/>
</dbReference>
<dbReference type="SUPFAM" id="SSF52980">
    <property type="entry name" value="Restriction endonuclease-like"/>
    <property type="match status" value="1"/>
</dbReference>
<keyword evidence="10 13" id="KW-0413">Isomerase</keyword>
<dbReference type="Pfam" id="PF00580">
    <property type="entry name" value="UvrD-helicase"/>
    <property type="match status" value="1"/>
</dbReference>
<dbReference type="GO" id="GO:0005524">
    <property type="term" value="F:ATP binding"/>
    <property type="evidence" value="ECO:0007669"/>
    <property type="project" value="UniProtKB-UniRule"/>
</dbReference>
<evidence type="ECO:0000256" key="8">
    <source>
        <dbReference type="ARBA" id="ARBA00023125"/>
    </source>
</evidence>
<evidence type="ECO:0000313" key="17">
    <source>
        <dbReference type="EMBL" id="CUM69609.1"/>
    </source>
</evidence>
<evidence type="ECO:0000256" key="14">
    <source>
        <dbReference type="PROSITE-ProRule" id="PRU00560"/>
    </source>
</evidence>
<dbReference type="PANTHER" id="PTHR11070:SF48">
    <property type="entry name" value="ATP-DEPENDENT HELICASE_NUCLEASE SUBUNIT A"/>
    <property type="match status" value="1"/>
</dbReference>
<feature type="binding site" evidence="14">
    <location>
        <begin position="24"/>
        <end position="31"/>
    </location>
    <ligand>
        <name>ATP</name>
        <dbReference type="ChEBI" id="CHEBI:30616"/>
    </ligand>
</feature>
<dbReference type="GO" id="GO:0008408">
    <property type="term" value="F:3'-5' exonuclease activity"/>
    <property type="evidence" value="ECO:0007669"/>
    <property type="project" value="UniProtKB-UniRule"/>
</dbReference>
<comment type="catalytic activity">
    <reaction evidence="12 13">
        <text>ATP + H2O = ADP + phosphate + H(+)</text>
        <dbReference type="Rhea" id="RHEA:13065"/>
        <dbReference type="ChEBI" id="CHEBI:15377"/>
        <dbReference type="ChEBI" id="CHEBI:15378"/>
        <dbReference type="ChEBI" id="CHEBI:30616"/>
        <dbReference type="ChEBI" id="CHEBI:43474"/>
        <dbReference type="ChEBI" id="CHEBI:456216"/>
        <dbReference type="EC" id="5.6.2.4"/>
    </reaction>
</comment>
<dbReference type="OrthoDB" id="9810135at2"/>
<dbReference type="Gene3D" id="3.90.320.10">
    <property type="match status" value="1"/>
</dbReference>
<protein>
    <recommendedName>
        <fullName evidence="13">ATP-dependent helicase/nuclease subunit A</fullName>
        <ecNumber evidence="13">3.1.-.-</ecNumber>
        <ecNumber evidence="13">5.6.2.4</ecNumber>
    </recommendedName>
    <alternativeName>
        <fullName evidence="13">ATP-dependent helicase/nuclease AddA</fullName>
    </alternativeName>
    <alternativeName>
        <fullName evidence="13">DNA 3'-5' helicase AddA</fullName>
    </alternativeName>
</protein>
<dbReference type="AlphaFoldDB" id="A0A173QWB1"/>
<keyword evidence="8 13" id="KW-0238">DNA-binding</keyword>
<dbReference type="InterPro" id="IPR014017">
    <property type="entry name" value="DNA_helicase_UvrD-like_C"/>
</dbReference>
<dbReference type="InterPro" id="IPR011604">
    <property type="entry name" value="PDDEXK-like_dom_sf"/>
</dbReference>
<dbReference type="Pfam" id="PF13361">
    <property type="entry name" value="UvrD_C"/>
    <property type="match status" value="1"/>
</dbReference>
<dbReference type="GO" id="GO:0003690">
    <property type="term" value="F:double-stranded DNA binding"/>
    <property type="evidence" value="ECO:0007669"/>
    <property type="project" value="UniProtKB-UniRule"/>
</dbReference>
<sequence>MGMTWTDDQRKVIELRDRNILVSAAAGSGKTAVLVERIIKIITDKEHPVDIDRLLIVTFTNAAAAEMHERIGNALENALKEQPDDEHLQRQLSLLHNAQITTIDSFCLYVIRNHFHEIDLEPNFRIGDEGELKLLKEDVLAKVLLKNYEESAPEFLAFVDGYASGRNDAALSGMILQLYEFSRSYPWPKKWLLAAAESYGIEDEASLESAAFMQSLLQNLKRVSEDLVSLSGRAYKLTQDDDGPDMYAKALEGDLKKYKEIAASESFADFYQNYRNLSYDRLASSRGFDGNEEKLELVKKLREMGKDAVKKINRQYFFTSPEIMAEQMKKTAPMAAELVRLTLEFDETFTAEKRRKNLVDFHDLEHFALNIFVDEETGKIKKTAEEFRDNFKEIMIDEYQDSNEVQETILRAISREERGEYNLFMVGDVKQSIYRFRLARPELFMEKYDTYSLTDAKMQRIDLHKNFRSRNEVLDFSNDIFYRIMKRDLGNVEYDADAALYPGASYQEETDMFTPEILLVDGDDELLDDAAVDDKKLLEARMIAKRIKELMGTQKVTDKATGELRPVQYSDMVILLRSLSGYADRFAAVLNDAGISAHTVSATGYFSTVEVQTVLSMLRILDNPRQDIPLTAVLRSPIAGLSDEELAKLRLKDKDVRFYECVLEECERLKQEAEENPGQGRDDSEEKLYQFYVTYEKLRQLVPDTPIHELIELLLKETGYGDYAAAMPAGDRRHANLLMLVEKAIAYENTSYKGLFHFVRYIDELQKYDVDFGEADLIGENENVVRIMSIHKSKGLEFPVVFAAGMGKNFNRQDTRSRLVLHPELGIGLDYMDGKQRVKSVTIAKRAIAKQIDMENLGEELRVLYVALTRAKEKLILTGSLKKAEETLSYIKAFPEELLSYLGRESAAGYLDWILPAAASYQDKYQIRLMRAAELVQEELETQIKDDWNRSACMEKAAQADEKKVQQFSERFHRRYAYENDVQRKNKYSVSELKHRAMREAFEKEEEAVPVFQYEEVVPYVPAFAREIEQQSEDASPGALRGTAMHRIMECYQFSSGVSAKEQVAGMLEKEQITPEMHGLIRIPQVEYFVNADIGKRMGAAEKDGKLYREKPFVMGFTDEQLDEFGFAENTEQAEKVKSMGRVGNIGETEYTGKELTLIQGIIDVFWIEKDGIVLLDYKTDRVDTEKELSERYAAQLKLYEEALNRVYENEKDAAGNPLKVKEKLLYSFRLGKVIPV</sequence>
<organism evidence="17 18">
    <name type="scientific">Roseburia intestinalis</name>
    <dbReference type="NCBI Taxonomy" id="166486"/>
    <lineage>
        <taxon>Bacteria</taxon>
        <taxon>Bacillati</taxon>
        <taxon>Bacillota</taxon>
        <taxon>Clostridia</taxon>
        <taxon>Lachnospirales</taxon>
        <taxon>Lachnospiraceae</taxon>
        <taxon>Roseburia</taxon>
    </lineage>
</organism>
<dbReference type="GO" id="GO:0000724">
    <property type="term" value="P:double-strand break repair via homologous recombination"/>
    <property type="evidence" value="ECO:0007669"/>
    <property type="project" value="UniProtKB-UniRule"/>
</dbReference>
<reference evidence="17 18" key="1">
    <citation type="submission" date="2015-09" db="EMBL/GenBank/DDBJ databases">
        <authorList>
            <consortium name="Pathogen Informatics"/>
        </authorList>
    </citation>
    <scope>NUCLEOTIDE SEQUENCE [LARGE SCALE GENOMIC DNA]</scope>
    <source>
        <strain evidence="17 18">2789STDY5834960</strain>
    </source>
</reference>
<accession>A0A173QWB1</accession>
<dbReference type="GO" id="GO:0005829">
    <property type="term" value="C:cytosol"/>
    <property type="evidence" value="ECO:0007669"/>
    <property type="project" value="TreeGrafter"/>
</dbReference>
<dbReference type="SUPFAM" id="SSF52540">
    <property type="entry name" value="P-loop containing nucleoside triphosphate hydrolases"/>
    <property type="match status" value="1"/>
</dbReference>
<keyword evidence="3 13" id="KW-0227">DNA damage</keyword>
<dbReference type="Gene3D" id="3.40.50.300">
    <property type="entry name" value="P-loop containing nucleotide triphosphate hydrolases"/>
    <property type="match status" value="4"/>
</dbReference>
<dbReference type="GO" id="GO:0043138">
    <property type="term" value="F:3'-5' DNA helicase activity"/>
    <property type="evidence" value="ECO:0007669"/>
    <property type="project" value="UniProtKB-UniRule"/>
</dbReference>
<keyword evidence="6 13" id="KW-0269">Exonuclease</keyword>
<dbReference type="GO" id="GO:0033202">
    <property type="term" value="C:DNA helicase complex"/>
    <property type="evidence" value="ECO:0007669"/>
    <property type="project" value="TreeGrafter"/>
</dbReference>
<dbReference type="InterPro" id="IPR000212">
    <property type="entry name" value="DNA_helicase_UvrD/REP"/>
</dbReference>
<dbReference type="EC" id="5.6.2.4" evidence="13"/>
<keyword evidence="5 13" id="KW-0347">Helicase</keyword>
<dbReference type="Proteomes" id="UP000095350">
    <property type="component" value="Unassembled WGS sequence"/>
</dbReference>
<evidence type="ECO:0000256" key="13">
    <source>
        <dbReference type="HAMAP-Rule" id="MF_01451"/>
    </source>
</evidence>
<dbReference type="InterPro" id="IPR014016">
    <property type="entry name" value="UvrD-like_ATP-bd"/>
</dbReference>
<evidence type="ECO:0000256" key="5">
    <source>
        <dbReference type="ARBA" id="ARBA00022806"/>
    </source>
</evidence>
<evidence type="ECO:0000256" key="7">
    <source>
        <dbReference type="ARBA" id="ARBA00022840"/>
    </source>
</evidence>
<dbReference type="InterPro" id="IPR011335">
    <property type="entry name" value="Restrct_endonuc-II-like"/>
</dbReference>
<evidence type="ECO:0000256" key="12">
    <source>
        <dbReference type="ARBA" id="ARBA00048988"/>
    </source>
</evidence>
<keyword evidence="7 13" id="KW-0067">ATP-binding</keyword>
<evidence type="ECO:0000313" key="18">
    <source>
        <dbReference type="Proteomes" id="UP000095350"/>
    </source>
</evidence>
<dbReference type="GO" id="GO:0016887">
    <property type="term" value="F:ATP hydrolysis activity"/>
    <property type="evidence" value="ECO:0007669"/>
    <property type="project" value="RHEA"/>
</dbReference>
<feature type="domain" description="UvrD-like helicase C-terminal" evidence="16">
    <location>
        <begin position="496"/>
        <end position="795"/>
    </location>
</feature>